<name>A0A507QMA1_MONPU</name>
<accession>A0A507QMA1</accession>
<reference evidence="1 2" key="1">
    <citation type="submission" date="2019-06" db="EMBL/GenBank/DDBJ databases">
        <title>Wine fermentation using esterase from Monascus purpureus.</title>
        <authorList>
            <person name="Geng C."/>
            <person name="Zhang Y."/>
        </authorList>
    </citation>
    <scope>NUCLEOTIDE SEQUENCE [LARGE SCALE GENOMIC DNA]</scope>
    <source>
        <strain evidence="1">HQ1</strain>
    </source>
</reference>
<gene>
    <name evidence="1" type="ORF">MPDQ_001600</name>
</gene>
<sequence length="113" mass="12686">MGSKIRDLEKQRIEYETHKSEIVRAAMECSASDGTKKFMSPTDGVGSEKATHAAMMKALGRVKAHTDIESLDRDKQRILQLYAESLLEDFRGLSIADKEFLPDLIMILGTGRR</sequence>
<evidence type="ECO:0000313" key="2">
    <source>
        <dbReference type="Proteomes" id="UP000319663"/>
    </source>
</evidence>
<dbReference type="AlphaFoldDB" id="A0A507QMA1"/>
<organism evidence="1 2">
    <name type="scientific">Monascus purpureus</name>
    <name type="common">Red mold</name>
    <name type="synonym">Monascus anka</name>
    <dbReference type="NCBI Taxonomy" id="5098"/>
    <lineage>
        <taxon>Eukaryota</taxon>
        <taxon>Fungi</taxon>
        <taxon>Dikarya</taxon>
        <taxon>Ascomycota</taxon>
        <taxon>Pezizomycotina</taxon>
        <taxon>Eurotiomycetes</taxon>
        <taxon>Eurotiomycetidae</taxon>
        <taxon>Eurotiales</taxon>
        <taxon>Aspergillaceae</taxon>
        <taxon>Monascus</taxon>
    </lineage>
</organism>
<comment type="caution">
    <text evidence="1">The sequence shown here is derived from an EMBL/GenBank/DDBJ whole genome shotgun (WGS) entry which is preliminary data.</text>
</comment>
<protein>
    <submittedName>
        <fullName evidence="1">Uncharacterized protein</fullName>
    </submittedName>
</protein>
<keyword evidence="2" id="KW-1185">Reference proteome</keyword>
<dbReference type="Proteomes" id="UP000319663">
    <property type="component" value="Unassembled WGS sequence"/>
</dbReference>
<proteinExistence type="predicted"/>
<evidence type="ECO:0000313" key="1">
    <source>
        <dbReference type="EMBL" id="TQB69649.1"/>
    </source>
</evidence>
<dbReference type="EMBL" id="VIFY01000143">
    <property type="protein sequence ID" value="TQB69649.1"/>
    <property type="molecule type" value="Genomic_DNA"/>
</dbReference>